<dbReference type="Proteomes" id="UP000183832">
    <property type="component" value="Unassembled WGS sequence"/>
</dbReference>
<organism evidence="1 2">
    <name type="scientific">Clunio marinus</name>
    <dbReference type="NCBI Taxonomy" id="568069"/>
    <lineage>
        <taxon>Eukaryota</taxon>
        <taxon>Metazoa</taxon>
        <taxon>Ecdysozoa</taxon>
        <taxon>Arthropoda</taxon>
        <taxon>Hexapoda</taxon>
        <taxon>Insecta</taxon>
        <taxon>Pterygota</taxon>
        <taxon>Neoptera</taxon>
        <taxon>Endopterygota</taxon>
        <taxon>Diptera</taxon>
        <taxon>Nematocera</taxon>
        <taxon>Chironomoidea</taxon>
        <taxon>Chironomidae</taxon>
        <taxon>Clunio</taxon>
    </lineage>
</organism>
<evidence type="ECO:0000313" key="2">
    <source>
        <dbReference type="Proteomes" id="UP000183832"/>
    </source>
</evidence>
<proteinExistence type="predicted"/>
<protein>
    <submittedName>
        <fullName evidence="1">CLUMA_CG002732, isoform A</fullName>
    </submittedName>
</protein>
<dbReference type="AlphaFoldDB" id="A0A1J1HNP0"/>
<gene>
    <name evidence="1" type="ORF">CLUMA_CG002732</name>
</gene>
<accession>A0A1J1HNP0</accession>
<reference evidence="1 2" key="1">
    <citation type="submission" date="2015-04" db="EMBL/GenBank/DDBJ databases">
        <authorList>
            <person name="Syromyatnikov M.Y."/>
            <person name="Popov V.N."/>
        </authorList>
    </citation>
    <scope>NUCLEOTIDE SEQUENCE [LARGE SCALE GENOMIC DNA]</scope>
</reference>
<sequence length="83" mass="10197">MCWFWRKMSIAHAYFIHKEQNKSKIKSEFYDSPGPFEYEKFHVKEMIMLMFDAHNSCLMRHVNMLDYAHLLLLILCFFMLKEI</sequence>
<evidence type="ECO:0000313" key="1">
    <source>
        <dbReference type="EMBL" id="CRK89012.1"/>
    </source>
</evidence>
<name>A0A1J1HNP0_9DIPT</name>
<keyword evidence="2" id="KW-1185">Reference proteome</keyword>
<dbReference type="EMBL" id="CVRI01000010">
    <property type="protein sequence ID" value="CRK89012.1"/>
    <property type="molecule type" value="Genomic_DNA"/>
</dbReference>